<dbReference type="GO" id="GO:0051301">
    <property type="term" value="P:cell division"/>
    <property type="evidence" value="ECO:0007669"/>
    <property type="project" value="UniProtKB-KW"/>
</dbReference>
<dbReference type="RefSeq" id="WP_175370886.1">
    <property type="nucleotide sequence ID" value="NZ_JABWCS010000199.1"/>
</dbReference>
<dbReference type="NCBIfam" id="TIGR04088">
    <property type="entry name" value="cognate_SipW"/>
    <property type="match status" value="1"/>
</dbReference>
<keyword evidence="2" id="KW-1185">Reference proteome</keyword>
<protein>
    <submittedName>
        <fullName evidence="1">Cell division protein FtsN</fullName>
    </submittedName>
</protein>
<sequence>MNIKKTLGLGVVSAALGLTLVGGGTFAYFSDTAQSTASFNNGTLSLDSDPSVIVDLSNLKPGDIITRDFQLKNSGSLDISQVLLKTAAQVIDVNNDNGTHNLKDDIVVTFLVNKDKISSPVLVKKLSELESLSPDLVKAGILGSVFGEKSGIKAGTLDKLSVQFAFVDNFQPQNYYQGDSLKLNWTFEAKQGAGEYK</sequence>
<keyword evidence="1" id="KW-0131">Cell cycle</keyword>
<dbReference type="Proteomes" id="UP000564806">
    <property type="component" value="Unassembled WGS sequence"/>
</dbReference>
<accession>A0A850EKF9</accession>
<dbReference type="EMBL" id="JABWCS010000199">
    <property type="protein sequence ID" value="NUU60290.1"/>
    <property type="molecule type" value="Genomic_DNA"/>
</dbReference>
<comment type="caution">
    <text evidence="1">The sequence shown here is derived from an EMBL/GenBank/DDBJ whole genome shotgun (WGS) entry which is preliminary data.</text>
</comment>
<name>A0A850EKF9_9BACL</name>
<dbReference type="InterPro" id="IPR022121">
    <property type="entry name" value="Peptidase_M73_camelysin"/>
</dbReference>
<organism evidence="1 2">
    <name type="scientific">Paenibacillus agri</name>
    <dbReference type="NCBI Taxonomy" id="2744309"/>
    <lineage>
        <taxon>Bacteria</taxon>
        <taxon>Bacillati</taxon>
        <taxon>Bacillota</taxon>
        <taxon>Bacilli</taxon>
        <taxon>Bacillales</taxon>
        <taxon>Paenibacillaceae</taxon>
        <taxon>Paenibacillus</taxon>
    </lineage>
</organism>
<gene>
    <name evidence="1" type="ORF">HPT30_08030</name>
</gene>
<dbReference type="AlphaFoldDB" id="A0A850EKF9"/>
<dbReference type="Pfam" id="PF12389">
    <property type="entry name" value="Peptidase_M73"/>
    <property type="match status" value="1"/>
</dbReference>
<evidence type="ECO:0000313" key="1">
    <source>
        <dbReference type="EMBL" id="NUU60290.1"/>
    </source>
</evidence>
<dbReference type="InterPro" id="IPR023833">
    <property type="entry name" value="Signal_pept_SipW-depend-type"/>
</dbReference>
<evidence type="ECO:0000313" key="2">
    <source>
        <dbReference type="Proteomes" id="UP000564806"/>
    </source>
</evidence>
<keyword evidence="1" id="KW-0132">Cell division</keyword>
<proteinExistence type="predicted"/>
<reference evidence="1" key="1">
    <citation type="submission" date="2020-06" db="EMBL/GenBank/DDBJ databases">
        <title>Paenibacillus sp. nov., isolated from soil.</title>
        <authorList>
            <person name="Seo Y.L."/>
        </authorList>
    </citation>
    <scope>NUCLEOTIDE SEQUENCE [LARGE SCALE GENOMIC DNA]</scope>
    <source>
        <strain evidence="1">JW14</strain>
    </source>
</reference>